<evidence type="ECO:0000313" key="3">
    <source>
        <dbReference type="Proteomes" id="UP000236291"/>
    </source>
</evidence>
<keyword evidence="1" id="KW-0812">Transmembrane</keyword>
<organism evidence="2 3">
    <name type="scientific">Trifolium pratense</name>
    <name type="common">Red clover</name>
    <dbReference type="NCBI Taxonomy" id="57577"/>
    <lineage>
        <taxon>Eukaryota</taxon>
        <taxon>Viridiplantae</taxon>
        <taxon>Streptophyta</taxon>
        <taxon>Embryophyta</taxon>
        <taxon>Tracheophyta</taxon>
        <taxon>Spermatophyta</taxon>
        <taxon>Magnoliopsida</taxon>
        <taxon>eudicotyledons</taxon>
        <taxon>Gunneridae</taxon>
        <taxon>Pentapetalae</taxon>
        <taxon>rosids</taxon>
        <taxon>fabids</taxon>
        <taxon>Fabales</taxon>
        <taxon>Fabaceae</taxon>
        <taxon>Papilionoideae</taxon>
        <taxon>50 kb inversion clade</taxon>
        <taxon>NPAAA clade</taxon>
        <taxon>Hologalegina</taxon>
        <taxon>IRL clade</taxon>
        <taxon>Trifolieae</taxon>
        <taxon>Trifolium</taxon>
    </lineage>
</organism>
<reference evidence="2 3" key="1">
    <citation type="journal article" date="2014" name="Am. J. Bot.">
        <title>Genome assembly and annotation for red clover (Trifolium pratense; Fabaceae).</title>
        <authorList>
            <person name="Istvanek J."/>
            <person name="Jaros M."/>
            <person name="Krenek A."/>
            <person name="Repkova J."/>
        </authorList>
    </citation>
    <scope>NUCLEOTIDE SEQUENCE [LARGE SCALE GENOMIC DNA]</scope>
    <source>
        <strain evidence="3">cv. Tatra</strain>
        <tissue evidence="2">Young leaves</tissue>
    </source>
</reference>
<dbReference type="STRING" id="57577.A0A2K3MKC4"/>
<dbReference type="EMBL" id="ASHM01065418">
    <property type="protein sequence ID" value="PNX91216.1"/>
    <property type="molecule type" value="Genomic_DNA"/>
</dbReference>
<accession>A0A2K3MKC4</accession>
<comment type="caution">
    <text evidence="2">The sequence shown here is derived from an EMBL/GenBank/DDBJ whole genome shotgun (WGS) entry which is preliminary data.</text>
</comment>
<dbReference type="Proteomes" id="UP000236291">
    <property type="component" value="Unassembled WGS sequence"/>
</dbReference>
<name>A0A2K3MKC4_TRIPR</name>
<sequence>MMRLVTATAATDAETFLRLLPIGICVLALVLMLKNYEENDYGSVSYIALGAFRFDRLSKVVMFDH</sequence>
<gene>
    <name evidence="2" type="ORF">L195_g047346</name>
</gene>
<reference evidence="2 3" key="2">
    <citation type="journal article" date="2017" name="Front. Plant Sci.">
        <title>Gene Classification and Mining of Molecular Markers Useful in Red Clover (Trifolium pratense) Breeding.</title>
        <authorList>
            <person name="Istvanek J."/>
            <person name="Dluhosova J."/>
            <person name="Dluhos P."/>
            <person name="Patkova L."/>
            <person name="Nedelnik J."/>
            <person name="Repkova J."/>
        </authorList>
    </citation>
    <scope>NUCLEOTIDE SEQUENCE [LARGE SCALE GENOMIC DNA]</scope>
    <source>
        <strain evidence="3">cv. Tatra</strain>
        <tissue evidence="2">Young leaves</tissue>
    </source>
</reference>
<keyword evidence="1" id="KW-0472">Membrane</keyword>
<keyword evidence="1" id="KW-1133">Transmembrane helix</keyword>
<feature type="transmembrane region" description="Helical" evidence="1">
    <location>
        <begin position="15"/>
        <end position="33"/>
    </location>
</feature>
<evidence type="ECO:0000313" key="2">
    <source>
        <dbReference type="EMBL" id="PNX91216.1"/>
    </source>
</evidence>
<protein>
    <submittedName>
        <fullName evidence="2">CASP-like protein 10-like</fullName>
    </submittedName>
</protein>
<proteinExistence type="predicted"/>
<dbReference type="AlphaFoldDB" id="A0A2K3MKC4"/>
<evidence type="ECO:0000256" key="1">
    <source>
        <dbReference type="SAM" id="Phobius"/>
    </source>
</evidence>